<feature type="domain" description="Amidohydrolase-related" evidence="9">
    <location>
        <begin position="68"/>
        <end position="439"/>
    </location>
</feature>
<evidence type="ECO:0000256" key="7">
    <source>
        <dbReference type="NCBIfam" id="TIGR02967"/>
    </source>
</evidence>
<evidence type="ECO:0000256" key="3">
    <source>
        <dbReference type="ARBA" id="ARBA00012781"/>
    </source>
</evidence>
<dbReference type="InterPro" id="IPR032466">
    <property type="entry name" value="Metal_Hydrolase"/>
</dbReference>
<name>A0A5C4TKD7_FRUSA</name>
<dbReference type="RefSeq" id="WP_139562383.1">
    <property type="nucleotide sequence ID" value="NZ_JARBEV010000012.1"/>
</dbReference>
<sequence length="443" mass="49365">MRLAIKGSGYTSASKTEIEFLNQVLIVVNDQGKIEKIINQHDDDYASLLQLAKSQKKLVELSENQYFLPGFIDTHIHAPQWPNAGLALDKPLNEWLNEYTFPLEAKYQDLSFSEKVYDNLTKNLVDFGTTTAVYFGTIYPESNLVLAKMCNKNRQRGLIGQVVMDDPDMNPEYYLDKSAADSIAKTKRFIDELQQQNQTNMIKQTPVITPRFLPSCSLEALRGLANLANQYDLPIQSHCSESNWENGYALEKYGKRDATVLDECGLMNNRSIMAHGTLLNDSDLNLFETNGVTVSHCPISNVYFGDGILPVKRILNHHVNLGLGTDISGGFSPSMYDNVKQSILSSQQLQSGVDTRIDAQKRGVPDSRITAKTAFYLATVGGAKAINLPTGELKPGYLADLQIVENQPKPFQPATSDDIFENLMYATTQNDIKTVYVEGLQAK</sequence>
<organism evidence="10 11">
    <name type="scientific">Fructilactobacillus sanfranciscensis</name>
    <name type="common">Lactobacillus sanfranciscensis</name>
    <dbReference type="NCBI Taxonomy" id="1625"/>
    <lineage>
        <taxon>Bacteria</taxon>
        <taxon>Bacillati</taxon>
        <taxon>Bacillota</taxon>
        <taxon>Bacilli</taxon>
        <taxon>Lactobacillales</taxon>
        <taxon>Lactobacillaceae</taxon>
        <taxon>Fructilactobacillus</taxon>
    </lineage>
</organism>
<evidence type="ECO:0000259" key="9">
    <source>
        <dbReference type="Pfam" id="PF01979"/>
    </source>
</evidence>
<keyword evidence="5 8" id="KW-0378">Hydrolase</keyword>
<dbReference type="EMBL" id="QFCR01000004">
    <property type="protein sequence ID" value="TNK90747.1"/>
    <property type="molecule type" value="Genomic_DNA"/>
</dbReference>
<comment type="pathway">
    <text evidence="1 8">Purine metabolism; guanine degradation; xanthine from guanine: step 1/1.</text>
</comment>
<evidence type="ECO:0000313" key="10">
    <source>
        <dbReference type="EMBL" id="TNK90747.1"/>
    </source>
</evidence>
<evidence type="ECO:0000313" key="11">
    <source>
        <dbReference type="Proteomes" id="UP000313312"/>
    </source>
</evidence>
<evidence type="ECO:0000256" key="4">
    <source>
        <dbReference type="ARBA" id="ARBA00022723"/>
    </source>
</evidence>
<dbReference type="AlphaFoldDB" id="A0A5C4TKD7"/>
<protein>
    <recommendedName>
        <fullName evidence="3 7">Guanine deaminase</fullName>
        <shortName evidence="8">Guanase</shortName>
        <ecNumber evidence="3 7">3.5.4.3</ecNumber>
    </recommendedName>
    <alternativeName>
        <fullName evidence="8">Guanine aminohydrolase</fullName>
    </alternativeName>
</protein>
<evidence type="ECO:0000256" key="5">
    <source>
        <dbReference type="ARBA" id="ARBA00022801"/>
    </source>
</evidence>
<dbReference type="InterPro" id="IPR006680">
    <property type="entry name" value="Amidohydro-rel"/>
</dbReference>
<dbReference type="Proteomes" id="UP000313312">
    <property type="component" value="Unassembled WGS sequence"/>
</dbReference>
<keyword evidence="4 8" id="KW-0479">Metal-binding</keyword>
<comment type="similarity">
    <text evidence="2 8">Belongs to the metallo-dependent hydrolases superfamily. ATZ/TRZ family.</text>
</comment>
<dbReference type="GO" id="GO:0008892">
    <property type="term" value="F:guanine deaminase activity"/>
    <property type="evidence" value="ECO:0007669"/>
    <property type="project" value="UniProtKB-UniRule"/>
</dbReference>
<dbReference type="UniPathway" id="UPA00603">
    <property type="reaction ID" value="UER00660"/>
</dbReference>
<evidence type="ECO:0000256" key="1">
    <source>
        <dbReference type="ARBA" id="ARBA00004984"/>
    </source>
</evidence>
<evidence type="ECO:0000256" key="8">
    <source>
        <dbReference type="RuleBase" id="RU366009"/>
    </source>
</evidence>
<comment type="function">
    <text evidence="8">Catalyzes the hydrolytic deamination of guanine, producing xanthine and ammonia.</text>
</comment>
<reference evidence="10 11" key="1">
    <citation type="submission" date="2018-05" db="EMBL/GenBank/DDBJ databases">
        <title>Lactobacillus sanfranciscensis Ah4 draft denome sequence.</title>
        <authorList>
            <person name="Zhang G."/>
        </authorList>
    </citation>
    <scope>NUCLEOTIDE SEQUENCE [LARGE SCALE GENOMIC DNA]</scope>
    <source>
        <strain evidence="10 11">Ah4</strain>
    </source>
</reference>
<comment type="caution">
    <text evidence="10">The sequence shown here is derived from an EMBL/GenBank/DDBJ whole genome shotgun (WGS) entry which is preliminary data.</text>
</comment>
<dbReference type="EC" id="3.5.4.3" evidence="3 7"/>
<dbReference type="GO" id="GO:0008270">
    <property type="term" value="F:zinc ion binding"/>
    <property type="evidence" value="ECO:0007669"/>
    <property type="project" value="UniProtKB-UniRule"/>
</dbReference>
<dbReference type="SUPFAM" id="SSF51556">
    <property type="entry name" value="Metallo-dependent hydrolases"/>
    <property type="match status" value="1"/>
</dbReference>
<dbReference type="Gene3D" id="2.30.40.10">
    <property type="entry name" value="Urease, subunit C, domain 1"/>
    <property type="match status" value="1"/>
</dbReference>
<accession>A0A5C4TKD7</accession>
<dbReference type="GO" id="GO:0006147">
    <property type="term" value="P:guanine catabolic process"/>
    <property type="evidence" value="ECO:0007669"/>
    <property type="project" value="UniProtKB-UniRule"/>
</dbReference>
<comment type="cofactor">
    <cofactor evidence="8">
        <name>Zn(2+)</name>
        <dbReference type="ChEBI" id="CHEBI:29105"/>
    </cofactor>
    <text evidence="8">Binds 1 zinc ion per subunit.</text>
</comment>
<dbReference type="Pfam" id="PF01979">
    <property type="entry name" value="Amidohydro_1"/>
    <property type="match status" value="1"/>
</dbReference>
<dbReference type="InterPro" id="IPR051607">
    <property type="entry name" value="Metallo-dep_hydrolases"/>
</dbReference>
<dbReference type="PANTHER" id="PTHR11271:SF6">
    <property type="entry name" value="GUANINE DEAMINASE"/>
    <property type="match status" value="1"/>
</dbReference>
<proteinExistence type="inferred from homology"/>
<dbReference type="Gene3D" id="3.20.20.140">
    <property type="entry name" value="Metal-dependent hydrolases"/>
    <property type="match status" value="1"/>
</dbReference>
<dbReference type="InterPro" id="IPR011059">
    <property type="entry name" value="Metal-dep_hydrolase_composite"/>
</dbReference>
<dbReference type="SUPFAM" id="SSF51338">
    <property type="entry name" value="Composite domain of metallo-dependent hydrolases"/>
    <property type="match status" value="1"/>
</dbReference>
<dbReference type="InterPro" id="IPR014311">
    <property type="entry name" value="Guanine_deaminase"/>
</dbReference>
<keyword evidence="6 8" id="KW-0862">Zinc</keyword>
<gene>
    <name evidence="10" type="primary">guaD</name>
    <name evidence="10" type="ORF">DID87_02105</name>
</gene>
<dbReference type="NCBIfam" id="TIGR02967">
    <property type="entry name" value="guan_deamin"/>
    <property type="match status" value="1"/>
</dbReference>
<dbReference type="GO" id="GO:0005829">
    <property type="term" value="C:cytosol"/>
    <property type="evidence" value="ECO:0007669"/>
    <property type="project" value="TreeGrafter"/>
</dbReference>
<evidence type="ECO:0000256" key="6">
    <source>
        <dbReference type="ARBA" id="ARBA00022833"/>
    </source>
</evidence>
<evidence type="ECO:0000256" key="2">
    <source>
        <dbReference type="ARBA" id="ARBA00006745"/>
    </source>
</evidence>
<comment type="catalytic activity">
    <reaction evidence="8">
        <text>guanine + H2O + H(+) = xanthine + NH4(+)</text>
        <dbReference type="Rhea" id="RHEA:14665"/>
        <dbReference type="ChEBI" id="CHEBI:15377"/>
        <dbReference type="ChEBI" id="CHEBI:15378"/>
        <dbReference type="ChEBI" id="CHEBI:16235"/>
        <dbReference type="ChEBI" id="CHEBI:17712"/>
        <dbReference type="ChEBI" id="CHEBI:28938"/>
        <dbReference type="EC" id="3.5.4.3"/>
    </reaction>
</comment>
<dbReference type="PANTHER" id="PTHR11271">
    <property type="entry name" value="GUANINE DEAMINASE"/>
    <property type="match status" value="1"/>
</dbReference>